<reference evidence="2" key="1">
    <citation type="journal article" date="2014" name="Genome Biol. Evol.">
        <title>Pangenome evidence for extensive interdomain horizontal transfer affecting lineage core and shell genes in uncultured planktonic thaumarchaeota and euryarchaeota.</title>
        <authorList>
            <person name="Deschamps P."/>
            <person name="Zivanovic Y."/>
            <person name="Moreira D."/>
            <person name="Rodriguez-Valera F."/>
            <person name="Lopez-Garcia P."/>
        </authorList>
    </citation>
    <scope>NUCLEOTIDE SEQUENCE</scope>
</reference>
<evidence type="ECO:0000256" key="1">
    <source>
        <dbReference type="SAM" id="MobiDB-lite"/>
    </source>
</evidence>
<feature type="region of interest" description="Disordered" evidence="1">
    <location>
        <begin position="312"/>
        <end position="343"/>
    </location>
</feature>
<dbReference type="AlphaFoldDB" id="A0A075FY50"/>
<dbReference type="EMBL" id="KF900488">
    <property type="protein sequence ID" value="AIE96740.1"/>
    <property type="molecule type" value="Genomic_DNA"/>
</dbReference>
<proteinExistence type="predicted"/>
<organism evidence="2">
    <name type="scientific">uncultured marine group II/III euryarchaeote AD1000_87_G01</name>
    <dbReference type="NCBI Taxonomy" id="1457818"/>
    <lineage>
        <taxon>Archaea</taxon>
        <taxon>Methanobacteriati</taxon>
        <taxon>Methanobacteriota</taxon>
        <taxon>environmental samples</taxon>
    </lineage>
</organism>
<name>A0A075FY50_9EURY</name>
<protein>
    <submittedName>
        <fullName evidence="2">Uncharacterized protein</fullName>
    </submittedName>
</protein>
<evidence type="ECO:0000313" key="2">
    <source>
        <dbReference type="EMBL" id="AIE96740.1"/>
    </source>
</evidence>
<sequence>MRPRVTVLTIIALLLATGASMANPGGEGDADRDYTCGGSCHGDPALSSPSDGTVTVSVNPLAFSGTATAVHVTASGMSLSGNRLLGVFLLGSANGNDDHPEDHGWNILQDPNGGTRNYVEVVVPPSGSVTLTWVMLAPVQPGIQTLLTEIHHGSSPNSNNWAYSALTRGYVVDVQPVPENLPGFAFDWSPETRVTGDDSPTVIRTRNTTSVSVQWMLEDEWVPHNAEVTGEDDEWHAMLPATIGDIRIQYQVTTSNGDFSIVQPWLTVATEPAAFDGEIWGARIQALAFGLLIIAFLLSLQARLSPWEGHHELDHSEEVEATESPPEEPPGLEPADDYWSRMVPSEENPGWLWDPVEEEWVADPNNPPEGGV</sequence>
<accession>A0A075FY50</accession>